<dbReference type="Gene3D" id="2.160.10.10">
    <property type="entry name" value="Hexapeptide repeat proteins"/>
    <property type="match status" value="1"/>
</dbReference>
<evidence type="ECO:0000313" key="2">
    <source>
        <dbReference type="Proteomes" id="UP000197269"/>
    </source>
</evidence>
<dbReference type="SUPFAM" id="SSF51161">
    <property type="entry name" value="Trimeric LpxA-like enzymes"/>
    <property type="match status" value="1"/>
</dbReference>
<organism evidence="1 2">
    <name type="scientific">Rhizobium esperanzae</name>
    <dbReference type="NCBI Taxonomy" id="1967781"/>
    <lineage>
        <taxon>Bacteria</taxon>
        <taxon>Pseudomonadati</taxon>
        <taxon>Pseudomonadota</taxon>
        <taxon>Alphaproteobacteria</taxon>
        <taxon>Hyphomicrobiales</taxon>
        <taxon>Rhizobiaceae</taxon>
        <taxon>Rhizobium/Agrobacterium group</taxon>
        <taxon>Rhizobium</taxon>
    </lineage>
</organism>
<dbReference type="CDD" id="cd04647">
    <property type="entry name" value="LbH_MAT_like"/>
    <property type="match status" value="1"/>
</dbReference>
<dbReference type="Pfam" id="PF00132">
    <property type="entry name" value="Hexapep"/>
    <property type="match status" value="1"/>
</dbReference>
<dbReference type="EMBL" id="MXPU01000009">
    <property type="protein sequence ID" value="OWO94142.1"/>
    <property type="molecule type" value="Genomic_DNA"/>
</dbReference>
<accession>A0A246DV53</accession>
<dbReference type="InterPro" id="IPR051159">
    <property type="entry name" value="Hexapeptide_acetyltransf"/>
</dbReference>
<keyword evidence="1" id="KW-0808">Transferase</keyword>
<dbReference type="InterPro" id="IPR011004">
    <property type="entry name" value="Trimer_LpxA-like_sf"/>
</dbReference>
<dbReference type="Proteomes" id="UP000197269">
    <property type="component" value="Unassembled WGS sequence"/>
</dbReference>
<sequence length="550" mass="59563">MDQANSPQGSASEQREARRLQYLPWERSASDLDHPAHLARKAELRRSCGAELAATSYIAEHAAVFTESLTMGERSWIAGHALVRGDVVLGDDCSVNPFACVSGKVTCGNGVRIASHASIVGFNHGFDDPDRPIHRQGVVSIGIIIGDDVWIGANCVILDGVTIGNGAVIAAGAVVTQDIPALAIAGGVPAKVLRSRGASARKSGTGEIEDQLGRLGQKAKAQWPDILGRWKTPEGYESLEADGVRRPAIRHLCDAIEIAAGFGHLPPGFDLSQTVERLQGLQDRETGLFPEEHSPGHGRALRQDPKALYNVLSVGYALELLGSGPQHPIQAVQLDAEELEQWLNALPWPSRAWHAGSVVDAIGTGLYFNSRSFGIRGPRQALFEWLNRKADSVYGLWGQPTALEGWLQPVNGFYRLTRGTYAQFGIPLPHPHATLETVHLNYRNHKGFVAEKYNACNLLDTIHPLTLIARQTDYRRADGEAVARSLISRALDRWRDGEGFPFADGGEASLQGTEMWLSVIHLAADFLGLADQFAFVPKGVHRTSTPGLGL</sequence>
<dbReference type="GO" id="GO:0016740">
    <property type="term" value="F:transferase activity"/>
    <property type="evidence" value="ECO:0007669"/>
    <property type="project" value="UniProtKB-KW"/>
</dbReference>
<name>A0A246DV53_9HYPH</name>
<dbReference type="InterPro" id="IPR001451">
    <property type="entry name" value="Hexapep"/>
</dbReference>
<comment type="caution">
    <text evidence="1">The sequence shown here is derived from an EMBL/GenBank/DDBJ whole genome shotgun (WGS) entry which is preliminary data.</text>
</comment>
<dbReference type="PANTHER" id="PTHR23416">
    <property type="entry name" value="SIALIC ACID SYNTHASE-RELATED"/>
    <property type="match status" value="1"/>
</dbReference>
<reference evidence="1 2" key="1">
    <citation type="submission" date="2017-03" db="EMBL/GenBank/DDBJ databases">
        <title>Genome of strain Rhizobium sp. CNPSo 668.</title>
        <authorList>
            <person name="Ribeiro R."/>
        </authorList>
    </citation>
    <scope>NUCLEOTIDE SEQUENCE [LARGE SCALE GENOMIC DNA]</scope>
    <source>
        <strain evidence="1 2">CNPSo 668</strain>
    </source>
</reference>
<dbReference type="PANTHER" id="PTHR23416:SF78">
    <property type="entry name" value="LIPOPOLYSACCHARIDE BIOSYNTHESIS O-ACETYL TRANSFERASE WBBJ-RELATED"/>
    <property type="match status" value="1"/>
</dbReference>
<dbReference type="RefSeq" id="WP_088395080.1">
    <property type="nucleotide sequence ID" value="NZ_MXPU01000009.1"/>
</dbReference>
<dbReference type="AlphaFoldDB" id="A0A246DV53"/>
<gene>
    <name evidence="1" type="ORF">B5E41_15845</name>
</gene>
<protein>
    <submittedName>
        <fullName evidence="1">Hexapeptide transferase</fullName>
    </submittedName>
</protein>
<evidence type="ECO:0000313" key="1">
    <source>
        <dbReference type="EMBL" id="OWO94142.1"/>
    </source>
</evidence>
<proteinExistence type="predicted"/>